<keyword evidence="8" id="KW-0472">Membrane</keyword>
<feature type="non-terminal residue" evidence="10">
    <location>
        <position position="1"/>
    </location>
</feature>
<comment type="catalytic activity">
    <reaction evidence="1">
        <text>S-ubiquitinyl-[E2 ubiquitin-conjugating enzyme]-L-cysteine + [acceptor protein]-L-lysine = [E2 ubiquitin-conjugating enzyme]-L-cysteine + N(6)-ubiquitinyl-[acceptor protein]-L-lysine.</text>
        <dbReference type="EC" id="2.3.2.27"/>
    </reaction>
</comment>
<keyword evidence="3" id="KW-0479">Metal-binding</keyword>
<evidence type="ECO:0000313" key="11">
    <source>
        <dbReference type="Proteomes" id="UP000324897"/>
    </source>
</evidence>
<dbReference type="InterPro" id="IPR013083">
    <property type="entry name" value="Znf_RING/FYVE/PHD"/>
</dbReference>
<dbReference type="InterPro" id="IPR053238">
    <property type="entry name" value="RING-H2_zinc_finger"/>
</dbReference>
<sequence>MCHVTSSSSESPPGSPPRGLVIWLTASLLSLCFALLLVTVLALWCRRRRHPTGAESEHGEHVAISAARLHQPFPVETLPAFAYARDSDESGGECSVCIGAMREGEMVRRLPECKHVYHVECIDRWLAAHSTCPVCRSKLH</sequence>
<dbReference type="SMART" id="SM00184">
    <property type="entry name" value="RING"/>
    <property type="match status" value="1"/>
</dbReference>
<accession>A0A5J9TBC1</accession>
<evidence type="ECO:0000313" key="10">
    <source>
        <dbReference type="EMBL" id="TVU08683.1"/>
    </source>
</evidence>
<evidence type="ECO:0000256" key="3">
    <source>
        <dbReference type="ARBA" id="ARBA00022723"/>
    </source>
</evidence>
<reference evidence="10 11" key="1">
    <citation type="journal article" date="2019" name="Sci. Rep.">
        <title>A high-quality genome of Eragrostis curvula grass provides insights into Poaceae evolution and supports new strategies to enhance forage quality.</title>
        <authorList>
            <person name="Carballo J."/>
            <person name="Santos B.A.C.M."/>
            <person name="Zappacosta D."/>
            <person name="Garbus I."/>
            <person name="Selva J.P."/>
            <person name="Gallo C.A."/>
            <person name="Diaz A."/>
            <person name="Albertini E."/>
            <person name="Caccamo M."/>
            <person name="Echenique V."/>
        </authorList>
    </citation>
    <scope>NUCLEOTIDE SEQUENCE [LARGE SCALE GENOMIC DNA]</scope>
    <source>
        <strain evidence="11">cv. Victoria</strain>
        <tissue evidence="10">Leaf</tissue>
    </source>
</reference>
<name>A0A5J9TBC1_9POAL</name>
<dbReference type="SUPFAM" id="SSF57850">
    <property type="entry name" value="RING/U-box"/>
    <property type="match status" value="1"/>
</dbReference>
<evidence type="ECO:0000256" key="1">
    <source>
        <dbReference type="ARBA" id="ARBA00000900"/>
    </source>
</evidence>
<keyword evidence="8" id="KW-1133">Transmembrane helix</keyword>
<dbReference type="GO" id="GO:0008270">
    <property type="term" value="F:zinc ion binding"/>
    <property type="evidence" value="ECO:0007669"/>
    <property type="project" value="UniProtKB-KW"/>
</dbReference>
<evidence type="ECO:0000256" key="5">
    <source>
        <dbReference type="ARBA" id="ARBA00022833"/>
    </source>
</evidence>
<evidence type="ECO:0000256" key="7">
    <source>
        <dbReference type="PROSITE-ProRule" id="PRU00175"/>
    </source>
</evidence>
<dbReference type="PANTHER" id="PTHR14155">
    <property type="entry name" value="RING FINGER DOMAIN-CONTAINING"/>
    <property type="match status" value="1"/>
</dbReference>
<evidence type="ECO:0000256" key="2">
    <source>
        <dbReference type="ARBA" id="ARBA00012483"/>
    </source>
</evidence>
<protein>
    <recommendedName>
        <fullName evidence="2">RING-type E3 ubiquitin transferase</fullName>
        <ecNumber evidence="2">2.3.2.27</ecNumber>
    </recommendedName>
</protein>
<dbReference type="PROSITE" id="PS50089">
    <property type="entry name" value="ZF_RING_2"/>
    <property type="match status" value="1"/>
</dbReference>
<keyword evidence="11" id="KW-1185">Reference proteome</keyword>
<dbReference type="GO" id="GO:0061630">
    <property type="term" value="F:ubiquitin protein ligase activity"/>
    <property type="evidence" value="ECO:0007669"/>
    <property type="project" value="UniProtKB-EC"/>
</dbReference>
<evidence type="ECO:0000256" key="4">
    <source>
        <dbReference type="ARBA" id="ARBA00022771"/>
    </source>
</evidence>
<evidence type="ECO:0000256" key="6">
    <source>
        <dbReference type="ARBA" id="ARBA00024209"/>
    </source>
</evidence>
<comment type="similarity">
    <text evidence="6">Belongs to the RING-type zinc finger family. ATL subfamily.</text>
</comment>
<dbReference type="Pfam" id="PF13639">
    <property type="entry name" value="zf-RING_2"/>
    <property type="match status" value="1"/>
</dbReference>
<gene>
    <name evidence="10" type="ORF">EJB05_42094</name>
</gene>
<dbReference type="OrthoDB" id="651315at2759"/>
<dbReference type="Proteomes" id="UP000324897">
    <property type="component" value="Chromosome 3"/>
</dbReference>
<feature type="domain" description="RING-type" evidence="9">
    <location>
        <begin position="94"/>
        <end position="136"/>
    </location>
</feature>
<dbReference type="Gramene" id="TVU08683">
    <property type="protein sequence ID" value="TVU08683"/>
    <property type="gene ID" value="EJB05_42094"/>
</dbReference>
<dbReference type="Gene3D" id="3.30.40.10">
    <property type="entry name" value="Zinc/RING finger domain, C3HC4 (zinc finger)"/>
    <property type="match status" value="1"/>
</dbReference>
<keyword evidence="8" id="KW-0812">Transmembrane</keyword>
<proteinExistence type="inferred from homology"/>
<dbReference type="AlphaFoldDB" id="A0A5J9TBC1"/>
<keyword evidence="5" id="KW-0862">Zinc</keyword>
<dbReference type="InterPro" id="IPR001841">
    <property type="entry name" value="Znf_RING"/>
</dbReference>
<dbReference type="PANTHER" id="PTHR14155:SF627">
    <property type="entry name" value="OS06G0192800 PROTEIN"/>
    <property type="match status" value="1"/>
</dbReference>
<comment type="caution">
    <text evidence="10">The sequence shown here is derived from an EMBL/GenBank/DDBJ whole genome shotgun (WGS) entry which is preliminary data.</text>
</comment>
<organism evidence="10 11">
    <name type="scientific">Eragrostis curvula</name>
    <name type="common">weeping love grass</name>
    <dbReference type="NCBI Taxonomy" id="38414"/>
    <lineage>
        <taxon>Eukaryota</taxon>
        <taxon>Viridiplantae</taxon>
        <taxon>Streptophyta</taxon>
        <taxon>Embryophyta</taxon>
        <taxon>Tracheophyta</taxon>
        <taxon>Spermatophyta</taxon>
        <taxon>Magnoliopsida</taxon>
        <taxon>Liliopsida</taxon>
        <taxon>Poales</taxon>
        <taxon>Poaceae</taxon>
        <taxon>PACMAD clade</taxon>
        <taxon>Chloridoideae</taxon>
        <taxon>Eragrostideae</taxon>
        <taxon>Eragrostidinae</taxon>
        <taxon>Eragrostis</taxon>
    </lineage>
</organism>
<evidence type="ECO:0000259" key="9">
    <source>
        <dbReference type="PROSITE" id="PS50089"/>
    </source>
</evidence>
<feature type="transmembrane region" description="Helical" evidence="8">
    <location>
        <begin position="20"/>
        <end position="44"/>
    </location>
</feature>
<dbReference type="EC" id="2.3.2.27" evidence="2"/>
<evidence type="ECO:0000256" key="8">
    <source>
        <dbReference type="SAM" id="Phobius"/>
    </source>
</evidence>
<dbReference type="EMBL" id="RWGY01000039">
    <property type="protein sequence ID" value="TVU08683.1"/>
    <property type="molecule type" value="Genomic_DNA"/>
</dbReference>
<keyword evidence="4 7" id="KW-0863">Zinc-finger</keyword>